<keyword evidence="1" id="KW-0732">Signal</keyword>
<sequence length="630" mass="68670">MKISKNFRFLSFLFILGIAFTSCVQDDDFQTPEITYEEPDVNVNTTIGEVKELYSGGSPALITSNANGDPSDPMWLEGYVVSNDEKGNFYKTLVIQDKPENPEHGISISTEAQNIFSTITPGRKVYVRVNGLSVGEYAGLPTIGTLEGGTNIGRMSVQDFDDRVKRSLTKEDIIPNKIEIDSLSRKNLNTLIELDSVQFSKADIGEVYGQLNSTQSVNRTIENCEGDEIILRNSGFASFSQIPIPDQRGNLIAVYSTFNTDAQLFIRSTEDVNFTSPRCGSELAGSIQIPFTETFEDQSDGSTLNVEGWTNFSESGSVKWNAFEDTENNPSMGIGAIASAFESDSEENVMWLITPGMDFDAQDDEVLTFKTSNSYADGSELKVLISTDWDGNPDNITAATWENLSSANIVNNGEDFKKVINSGEISLSSYSGTGYVAFKYTGGKADEINGTYELDDVSVSVGGGGSEENIIFQDSFDTNFSKWSTYDVDGNQEWEISDQFGNPAPSAVMSGYDNNANNLNEDWLISEAIDLSGVSSAFFSFDNVRKFSGNPIEVYYSTDYNGGDPNSDGTWLQLSPNLDTDTSSFGNWVDSGDLDVSAAAGGNLFVAFKYTSTTSASTTIEIDNVIVKGN</sequence>
<keyword evidence="5" id="KW-1185">Reference proteome</keyword>
<protein>
    <recommendedName>
        <fullName evidence="6">DUF5689 domain-containing protein</fullName>
    </recommendedName>
</protein>
<dbReference type="RefSeq" id="WP_309726971.1">
    <property type="nucleotide sequence ID" value="NZ_JAVDQA010000001.1"/>
</dbReference>
<feature type="chain" id="PRO_5047218605" description="DUF5689 domain-containing protein" evidence="1">
    <location>
        <begin position="25"/>
        <end position="630"/>
    </location>
</feature>
<dbReference type="Gene3D" id="2.60.120.200">
    <property type="match status" value="2"/>
</dbReference>
<evidence type="ECO:0000313" key="5">
    <source>
        <dbReference type="Proteomes" id="UP001257659"/>
    </source>
</evidence>
<dbReference type="Pfam" id="PF18942">
    <property type="entry name" value="DUF5689"/>
    <property type="match status" value="1"/>
</dbReference>
<dbReference type="NCBIfam" id="NF038128">
    <property type="entry name" value="choice_anch_J"/>
    <property type="match status" value="2"/>
</dbReference>
<evidence type="ECO:0000256" key="1">
    <source>
        <dbReference type="SAM" id="SignalP"/>
    </source>
</evidence>
<proteinExistence type="predicted"/>
<dbReference type="Pfam" id="PF16409">
    <property type="entry name" value="DUF5017"/>
    <property type="match status" value="1"/>
</dbReference>
<name>A0ABU1K383_9FLAO</name>
<dbReference type="PROSITE" id="PS51257">
    <property type="entry name" value="PROKAR_LIPOPROTEIN"/>
    <property type="match status" value="1"/>
</dbReference>
<feature type="domain" description="DUF5017" evidence="2">
    <location>
        <begin position="364"/>
        <end position="445"/>
    </location>
</feature>
<dbReference type="EMBL" id="JAVDQA010000001">
    <property type="protein sequence ID" value="MDR6300063.1"/>
    <property type="molecule type" value="Genomic_DNA"/>
</dbReference>
<organism evidence="4 5">
    <name type="scientific">Mesonia maritima</name>
    <dbReference type="NCBI Taxonomy" id="1793873"/>
    <lineage>
        <taxon>Bacteria</taxon>
        <taxon>Pseudomonadati</taxon>
        <taxon>Bacteroidota</taxon>
        <taxon>Flavobacteriia</taxon>
        <taxon>Flavobacteriales</taxon>
        <taxon>Flavobacteriaceae</taxon>
        <taxon>Mesonia</taxon>
    </lineage>
</organism>
<gene>
    <name evidence="4" type="ORF">GGR31_000679</name>
</gene>
<evidence type="ECO:0008006" key="6">
    <source>
        <dbReference type="Google" id="ProtNLM"/>
    </source>
</evidence>
<evidence type="ECO:0000259" key="2">
    <source>
        <dbReference type="Pfam" id="PF16409"/>
    </source>
</evidence>
<feature type="signal peptide" evidence="1">
    <location>
        <begin position="1"/>
        <end position="24"/>
    </location>
</feature>
<accession>A0ABU1K383</accession>
<dbReference type="InterPro" id="IPR032185">
    <property type="entry name" value="DUF5017"/>
</dbReference>
<evidence type="ECO:0000313" key="4">
    <source>
        <dbReference type="EMBL" id="MDR6300063.1"/>
    </source>
</evidence>
<evidence type="ECO:0000259" key="3">
    <source>
        <dbReference type="Pfam" id="PF18942"/>
    </source>
</evidence>
<feature type="domain" description="DUF5689" evidence="3">
    <location>
        <begin position="44"/>
        <end position="272"/>
    </location>
</feature>
<dbReference type="InterPro" id="IPR043744">
    <property type="entry name" value="DUF5689"/>
</dbReference>
<comment type="caution">
    <text evidence="4">The sequence shown here is derived from an EMBL/GenBank/DDBJ whole genome shotgun (WGS) entry which is preliminary data.</text>
</comment>
<reference evidence="4 5" key="1">
    <citation type="submission" date="2023-07" db="EMBL/GenBank/DDBJ databases">
        <title>Genomic Encyclopedia of Type Strains, Phase IV (KMG-IV): sequencing the most valuable type-strain genomes for metagenomic binning, comparative biology and taxonomic classification.</title>
        <authorList>
            <person name="Goeker M."/>
        </authorList>
    </citation>
    <scope>NUCLEOTIDE SEQUENCE [LARGE SCALE GENOMIC DNA]</scope>
    <source>
        <strain evidence="4 5">DSM 102814</strain>
    </source>
</reference>
<dbReference type="Proteomes" id="UP001257659">
    <property type="component" value="Unassembled WGS sequence"/>
</dbReference>